<dbReference type="Pfam" id="PF00057">
    <property type="entry name" value="Ldl_recept_a"/>
    <property type="match status" value="10"/>
</dbReference>
<keyword evidence="23 35" id="KW-0675">Receptor</keyword>
<sequence length="2223" mass="247377">MATRQTHKMLAPSRCILYLLLWFLPWSASSTLRLYQDERFMRPQDRGFSLVNVNEQHALGMGAEAQKRTGQQAKELTEDTAVHRNRNRRSAAQSPVPKVYGKAHLNDSHNQMVVHWAGEKSKVIVALARDSIEATEPNSSSVYVSYDYGGTFVAISDRFKLSGGKEKSKQVISQFYHSAADNKRYIFTDTRNSFLWNTFDFCKNVQGFSIPFKPTDLLLHSKRPNLVLGYDGSHPNKQLWKSDDFGETWVLIQEHVKSYFWGVEPYDSPTTVFVQRHEPQGISSILSSTDFFQSEQNRQVILERVDSFQLREKYMFATTTRTLLGSHEPQSVQLWVSYERQPMRAAQFTTRHQITEYYIADASEDQVFVCVNHINNITHLYISDTPGLTFSLSLENVLYYSPEGPGSDTLIRYFANEPFADLYRVTGLRGIYMATLINGTGYSESNMRSVITFDKGGTWELLQPPTADSLGGTVDCQLSRGCSLHLSQRWSDLLHIRRMPILSKKSAPGLIMATGSVGKSLANKPNVYVSSSAGVRWREALAGPHFYTWGDHGGILMAIPDAGPTQTLKFSTNEGETWTEFQFSKEEVNVYQLMTEPGEKSTIFTIFGSYANQKHSWLILQVNASDVLGVPCAEGDYKNWSPSDEHGNGCLLGREMVYKRRTPHATCFNGEDFDRPITLSNCSCTRQDYECDYGFKLSEDLSLQVCVPDPEFSGNLYAPPVPCPVGTTYRRSKGYRKVPGDSCSGGDVEARLDGEMLPCPVGESNEFILYAVRNSIHRYDLATGTDQPLPLSGLHEAVALDFDYERNCIYWADISLDTIQRLCLNGSTGQEVIVRKDLQNVEALAFDPISRLLYWVDAGAQKIEVSNPDGDFRRTLLKATVLEHPRALSLIPGESLMFWTDWGDRAAGIYRAWMDGSNVSCIVSEGVRWPNGITADDHWLYWTEAYGDRIEKADFNGGQRTVLMEGLPHPYAIAVFKNDLYWDDWSRMGIFKAPKAGSPDNELLVGRLTGVMDLKIFYKGKTKGHNACADQPCTLLCLPQPGHRHTCVCPEGTPTTTLDSGEVQCRCPTGYELHNNTCVRTEQTCLPNQYRCSNGKCISSIWKCDSDNDCGDMSDEQECPTTSCDPSVQFRCVTSGSCIPLAFKCDHEDDCGDNSDEEHCDSHQCGAGEFTCARGVCIRDAWRCDGDNDCRDWSDEANCTVGHHTCESSSFQCHTGHCIPQRWVCDGDDDCQDGSDEVSSLCAGERCNGFLCSNGTCLPSSAHCNGVEDCPGGADEQHCDPLCTRYMEFVCKNRAQCLFQSLVCDGTRHCADGSDEDPSYAGCSTRPEFEKTCDAYNFQCANGVCVSLEWKCDGMDDCGDYSDEANCASSTEEPSCSRYFQFECKNGRCIPSWWKCDGENDCGDWSDESQCTGGVVPHTPSPGPASCAPNRFHCGSGACIVNSWVCDGYADCPDGTDEVGCPTASNSSATHAPAPTHAPPAPGRCNRGQFQCRRPPTCIPDWQHCDGHPHCQDASDEAHCPTRGPLSCVNGTLCADGEMCVLDSERCDGFMDCSDHSDEDNCTATSLVYKVQNLQWSADFSGTVTLTWSRPKNMPVSSCSFLIYYRVVGAQQWVVMETHSNKSSYILTVLKPDTTYQVKVLTQCLSKVHKSNEVLTLRTPEGLPDPPQHLQLSCSTEEDGTVQVSWSPPDNSHGLIREYIVEYNERGSAEWFSQRSTSTSTEVKNLQPSSLYRFRVAAVTSRGVGNWTEVKTFSPQKALAAPTVTITSISEDSMTLSISSTYEKKHFVVVLSWVFDQHVKESRNYNVTAATLRIGNLTAGTMYEVAVWAHTADGDSPTALSSRQTTGTQPAKPLLKARALNQSSVECTWTGPQAETYGVFYATSFLDLYRSPHSQNSSRNNMTITVDSDEQYLFLVRVVRPYLGPPSDYAVVKMIPNERLPPRNLHRVRVDKTQATLKWQPPYDSPNSPLTYVIHVRDTLRKTERDYKVMTQNNTVEYIVKGLEPGGRYSVSVRLRNMSKEVSYTLNTVPLPAPDALKILTEQDHVFLFWKSLAVKDRSFNETRGYEVYVHDSVTNSTTCLGNTTETFFKINNLLVGHNYTFSVRARCLLNGQLCGEAAVLLYDELGTSIGPNDSASRSGSSRDMAAVVVPVLFLLLLGVCGGLVVLYLRHRRLQHSFTAFTNSHYNSRLGSAIFSSGDELGDDDEDAPMISGFSDDVPMVIA</sequence>
<evidence type="ECO:0000256" key="25">
    <source>
        <dbReference type="ARBA" id="ARBA00023329"/>
    </source>
</evidence>
<evidence type="ECO:0000256" key="27">
    <source>
        <dbReference type="ARBA" id="ARBA00032450"/>
    </source>
</evidence>
<dbReference type="FunFam" id="4.10.400.10:FF:000033">
    <property type="entry name" value="Sortilin-related receptor isoform A"/>
    <property type="match status" value="1"/>
</dbReference>
<dbReference type="SUPFAM" id="SSF57424">
    <property type="entry name" value="LDL receptor-like module"/>
    <property type="match status" value="11"/>
</dbReference>
<dbReference type="GO" id="GO:0005576">
    <property type="term" value="C:extracellular region"/>
    <property type="evidence" value="ECO:0007669"/>
    <property type="project" value="UniProtKB-SubCell"/>
</dbReference>
<dbReference type="InterPro" id="IPR011042">
    <property type="entry name" value="6-blade_b-propeller_TolB-like"/>
</dbReference>
<feature type="disulfide bond" evidence="28">
    <location>
        <begin position="1213"/>
        <end position="1231"/>
    </location>
</feature>
<dbReference type="InterPro" id="IPR015943">
    <property type="entry name" value="WD40/YVTN_repeat-like_dom_sf"/>
</dbReference>
<keyword evidence="34" id="KW-1185">Reference proteome</keyword>
<comment type="similarity">
    <text evidence="10">Belongs to the LDLR family.</text>
</comment>
<feature type="disulfide bond" evidence="28">
    <location>
        <begin position="1446"/>
        <end position="1461"/>
    </location>
</feature>
<dbReference type="Pfam" id="PF25814">
    <property type="entry name" value="fn3_SORL1"/>
    <property type="match status" value="1"/>
</dbReference>
<evidence type="ECO:0000256" key="17">
    <source>
        <dbReference type="ARBA" id="ARBA00022737"/>
    </source>
</evidence>
<keyword evidence="16" id="KW-0254">Endocytosis</keyword>
<reference evidence="35" key="1">
    <citation type="submission" date="2025-08" db="UniProtKB">
        <authorList>
            <consortium name="RefSeq"/>
        </authorList>
    </citation>
    <scope>IDENTIFICATION</scope>
</reference>
<feature type="domain" description="Fibronectin type-III" evidence="33">
    <location>
        <begin position="1941"/>
        <end position="2036"/>
    </location>
</feature>
<feature type="region of interest" description="Disordered" evidence="30">
    <location>
        <begin position="1463"/>
        <end position="1482"/>
    </location>
</feature>
<evidence type="ECO:0000256" key="3">
    <source>
        <dbReference type="ARBA" id="ARBA00004212"/>
    </source>
</evidence>
<evidence type="ECO:0000256" key="23">
    <source>
        <dbReference type="ARBA" id="ARBA00023170"/>
    </source>
</evidence>
<keyword evidence="25" id="KW-0968">Cytoplasmic vesicle</keyword>
<comment type="subcellular location">
    <subcellularLocation>
        <location evidence="4">Cell membrane</location>
        <topology evidence="4">Single-pass type I membrane protein</topology>
    </subcellularLocation>
    <subcellularLocation>
        <location evidence="3">Cytoplasmic vesicle</location>
        <location evidence="3">Secretory vesicle membrane</location>
        <topology evidence="3">Single-pass type I membrane protein</topology>
    </subcellularLocation>
    <subcellularLocation>
        <location evidence="2">Early endosome membrane</location>
        <topology evidence="2">Single-pass type I membrane protein</topology>
    </subcellularLocation>
    <subcellularLocation>
        <location evidence="1">Endoplasmic reticulum membrane</location>
        <topology evidence="1">Single-pass type I membrane protein</topology>
    </subcellularLocation>
    <subcellularLocation>
        <location evidence="7">Endosome</location>
        <location evidence="7">Multivesicular body membrane</location>
        <topology evidence="7">Single-pass type I membrane protein</topology>
    </subcellularLocation>
    <subcellularLocation>
        <location evidence="5">Golgi apparatus</location>
        <location evidence="5">trans-Golgi network membrane</location>
        <topology evidence="5">Single-pass type I membrane protein</topology>
    </subcellularLocation>
    <subcellularLocation>
        <location evidence="6">Recycling endosome membrane</location>
        <topology evidence="6">Single-pass type I membrane protein</topology>
    </subcellularLocation>
    <subcellularLocation>
        <location evidence="8">Secreted</location>
    </subcellularLocation>
</comment>
<evidence type="ECO:0000256" key="24">
    <source>
        <dbReference type="ARBA" id="ARBA00023180"/>
    </source>
</evidence>
<evidence type="ECO:0000256" key="16">
    <source>
        <dbReference type="ARBA" id="ARBA00022583"/>
    </source>
</evidence>
<keyword evidence="32" id="KW-0732">Signal</keyword>
<evidence type="ECO:0000256" key="2">
    <source>
        <dbReference type="ARBA" id="ARBA00004158"/>
    </source>
</evidence>
<dbReference type="GO" id="GO:0005794">
    <property type="term" value="C:Golgi apparatus"/>
    <property type="evidence" value="ECO:0007669"/>
    <property type="project" value="UniProtKB-SubCell"/>
</dbReference>
<keyword evidence="19" id="KW-0256">Endoplasmic reticulum</keyword>
<dbReference type="Pfam" id="PF00058">
    <property type="entry name" value="Ldl_recept_b"/>
    <property type="match status" value="1"/>
</dbReference>
<dbReference type="PROSITE" id="PS51120">
    <property type="entry name" value="LDLRB"/>
    <property type="match status" value="3"/>
</dbReference>
<evidence type="ECO:0000256" key="4">
    <source>
        <dbReference type="ARBA" id="ARBA00004251"/>
    </source>
</evidence>
<evidence type="ECO:0000256" key="21">
    <source>
        <dbReference type="ARBA" id="ARBA00023136"/>
    </source>
</evidence>
<dbReference type="CDD" id="cd00063">
    <property type="entry name" value="FN3"/>
    <property type="match status" value="5"/>
</dbReference>
<evidence type="ECO:0000256" key="10">
    <source>
        <dbReference type="ARBA" id="ARBA00009939"/>
    </source>
</evidence>
<dbReference type="FunFam" id="4.10.400.10:FF:000036">
    <property type="entry name" value="Sortilin related receptor 1"/>
    <property type="match status" value="1"/>
</dbReference>
<dbReference type="GeneID" id="115813940"/>
<evidence type="ECO:0000256" key="31">
    <source>
        <dbReference type="SAM" id="Phobius"/>
    </source>
</evidence>
<feature type="chain" id="PRO_5026718303" description="Sortilin-related receptor" evidence="32">
    <location>
        <begin position="31"/>
        <end position="2223"/>
    </location>
</feature>
<feature type="domain" description="Fibronectin type-III" evidence="33">
    <location>
        <begin position="1570"/>
        <end position="1662"/>
    </location>
</feature>
<dbReference type="InterPro" id="IPR000033">
    <property type="entry name" value="LDLR_classB_rpt"/>
</dbReference>
<dbReference type="Pfam" id="PF15901">
    <property type="entry name" value="Sortilin_C"/>
    <property type="match status" value="1"/>
</dbReference>
<comment type="similarity">
    <text evidence="9">Belongs to the VPS10-related sortilin family. SORL1 subfamily.</text>
</comment>
<keyword evidence="17" id="KW-0677">Repeat</keyword>
<dbReference type="CDD" id="cd00112">
    <property type="entry name" value="LDLa"/>
    <property type="match status" value="10"/>
</dbReference>
<evidence type="ECO:0000256" key="8">
    <source>
        <dbReference type="ARBA" id="ARBA00004613"/>
    </source>
</evidence>
<dbReference type="PANTHER" id="PTHR12106">
    <property type="entry name" value="SORTILIN RELATED"/>
    <property type="match status" value="1"/>
</dbReference>
<dbReference type="Gene3D" id="4.10.400.10">
    <property type="entry name" value="Low-density Lipoprotein Receptor"/>
    <property type="match status" value="11"/>
</dbReference>
<dbReference type="GO" id="GO:0055038">
    <property type="term" value="C:recycling endosome membrane"/>
    <property type="evidence" value="ECO:0007669"/>
    <property type="project" value="UniProtKB-SubCell"/>
</dbReference>
<dbReference type="InterPro" id="IPR031777">
    <property type="entry name" value="Sortilin_C"/>
</dbReference>
<feature type="disulfide bond" evidence="28">
    <location>
        <begin position="1547"/>
        <end position="1562"/>
    </location>
</feature>
<keyword evidence="24" id="KW-0325">Glycoprotein</keyword>
<dbReference type="InterPro" id="IPR003961">
    <property type="entry name" value="FN3_dom"/>
</dbReference>
<dbReference type="FunFam" id="4.10.400.10:FF:000060">
    <property type="entry name" value="Sortilin related receptor 1"/>
    <property type="match status" value="1"/>
</dbReference>
<feature type="disulfide bond" evidence="28">
    <location>
        <begin position="1340"/>
        <end position="1358"/>
    </location>
</feature>
<dbReference type="GO" id="GO:0032585">
    <property type="term" value="C:multivesicular body membrane"/>
    <property type="evidence" value="ECO:0007669"/>
    <property type="project" value="UniProtKB-SubCell"/>
</dbReference>
<dbReference type="CTD" id="6653"/>
<feature type="repeat" description="LDL-receptor class B" evidence="29">
    <location>
        <begin position="807"/>
        <end position="850"/>
    </location>
</feature>
<feature type="disulfide bond" evidence="28">
    <location>
        <begin position="1264"/>
        <end position="1279"/>
    </location>
</feature>
<accession>A0A6J2VKR2</accession>
<protein>
    <recommendedName>
        <fullName evidence="11">Sortilin-related receptor</fullName>
    </recommendedName>
    <alternativeName>
        <fullName evidence="26">Low-density lipoprotein receptor relative with 11 ligand-binding repeats</fullName>
    </alternativeName>
    <alternativeName>
        <fullName evidence="27">Sorting protein-related receptor containing LDLR class A repeats</fullName>
    </alternativeName>
</protein>
<dbReference type="Proteomes" id="UP000504632">
    <property type="component" value="Chromosome 6"/>
</dbReference>
<evidence type="ECO:0000313" key="35">
    <source>
        <dbReference type="RefSeq" id="XP_030632492.1"/>
    </source>
</evidence>
<dbReference type="InterPro" id="IPR036116">
    <property type="entry name" value="FN3_sf"/>
</dbReference>
<dbReference type="SUPFAM" id="SSF49265">
    <property type="entry name" value="Fibronectin type III"/>
    <property type="match status" value="3"/>
</dbReference>
<dbReference type="InterPro" id="IPR031778">
    <property type="entry name" value="Sortilin_N"/>
</dbReference>
<evidence type="ECO:0000256" key="22">
    <source>
        <dbReference type="ARBA" id="ARBA00023157"/>
    </source>
</evidence>
<dbReference type="Gene3D" id="2.60.40.10">
    <property type="entry name" value="Immunoglobulins"/>
    <property type="match status" value="5"/>
</dbReference>
<dbReference type="SMART" id="SM00135">
    <property type="entry name" value="LY"/>
    <property type="match status" value="4"/>
</dbReference>
<dbReference type="GO" id="GO:0031901">
    <property type="term" value="C:early endosome membrane"/>
    <property type="evidence" value="ECO:0007669"/>
    <property type="project" value="UniProtKB-SubCell"/>
</dbReference>
<dbReference type="Pfam" id="PF15902">
    <property type="entry name" value="Sortilin-Vps10"/>
    <property type="match status" value="1"/>
</dbReference>
<evidence type="ECO:0000256" key="19">
    <source>
        <dbReference type="ARBA" id="ARBA00022824"/>
    </source>
</evidence>
<dbReference type="SMART" id="SM00192">
    <property type="entry name" value="LDLa"/>
    <property type="match status" value="11"/>
</dbReference>
<feature type="disulfide bond" evidence="28">
    <location>
        <begin position="1206"/>
        <end position="1218"/>
    </location>
</feature>
<dbReference type="FunFam" id="2.120.10.30:FF:000021">
    <property type="entry name" value="Sortilin-related receptor isoform A"/>
    <property type="match status" value="1"/>
</dbReference>
<dbReference type="SMART" id="SM00060">
    <property type="entry name" value="FN3"/>
    <property type="match status" value="6"/>
</dbReference>
<feature type="disulfide bond" evidence="28">
    <location>
        <begin position="1505"/>
        <end position="1520"/>
    </location>
</feature>
<feature type="disulfide bond" evidence="28">
    <location>
        <begin position="1333"/>
        <end position="1345"/>
    </location>
</feature>
<keyword evidence="12" id="KW-0813">Transport</keyword>
<dbReference type="FunFam" id="4.10.400.10:FF:000113">
    <property type="entry name" value="Low-density lipoprotein receptor-related protein 8"/>
    <property type="match status" value="1"/>
</dbReference>
<dbReference type="RefSeq" id="XP_030632492.1">
    <property type="nucleotide sequence ID" value="XM_030776632.1"/>
</dbReference>
<gene>
    <name evidence="35" type="primary">sorl1</name>
</gene>
<dbReference type="GO" id="GO:0006622">
    <property type="term" value="P:protein targeting to lysosome"/>
    <property type="evidence" value="ECO:0007669"/>
    <property type="project" value="TreeGrafter"/>
</dbReference>
<evidence type="ECO:0000256" key="9">
    <source>
        <dbReference type="ARBA" id="ARBA00007041"/>
    </source>
</evidence>
<dbReference type="InterPro" id="IPR023415">
    <property type="entry name" value="LDLR_class-A_CS"/>
</dbReference>
<feature type="disulfide bond" evidence="28">
    <location>
        <begin position="1172"/>
        <end position="1190"/>
    </location>
</feature>
<dbReference type="OrthoDB" id="443634at2759"/>
<feature type="disulfide bond" evidence="28">
    <location>
        <begin position="1184"/>
        <end position="1199"/>
    </location>
</feature>
<feature type="disulfide bond" evidence="28">
    <location>
        <begin position="1252"/>
        <end position="1270"/>
    </location>
</feature>
<dbReference type="InterPro" id="IPR002172">
    <property type="entry name" value="LDrepeatLR_classA_rpt"/>
</dbReference>
<feature type="domain" description="Fibronectin type-III" evidence="33">
    <location>
        <begin position="1666"/>
        <end position="1758"/>
    </location>
</feature>
<keyword evidence="13" id="KW-1003">Cell membrane</keyword>
<feature type="disulfide bond" evidence="28">
    <location>
        <begin position="1396"/>
        <end position="1411"/>
    </location>
</feature>
<organism evidence="34 35">
    <name type="scientific">Chanos chanos</name>
    <name type="common">Milkfish</name>
    <name type="synonym">Mugil chanos</name>
    <dbReference type="NCBI Taxonomy" id="29144"/>
    <lineage>
        <taxon>Eukaryota</taxon>
        <taxon>Metazoa</taxon>
        <taxon>Chordata</taxon>
        <taxon>Craniata</taxon>
        <taxon>Vertebrata</taxon>
        <taxon>Euteleostomi</taxon>
        <taxon>Actinopterygii</taxon>
        <taxon>Neopterygii</taxon>
        <taxon>Teleostei</taxon>
        <taxon>Ostariophysi</taxon>
        <taxon>Gonorynchiformes</taxon>
        <taxon>Chanidae</taxon>
        <taxon>Chanos</taxon>
    </lineage>
</organism>
<dbReference type="InParanoid" id="A0A6J2VKR2"/>
<evidence type="ECO:0000256" key="1">
    <source>
        <dbReference type="ARBA" id="ARBA00004115"/>
    </source>
</evidence>
<dbReference type="FunFam" id="2.130.10.10:FF:000303">
    <property type="entry name" value="Sortilin related receptor 1"/>
    <property type="match status" value="1"/>
</dbReference>
<dbReference type="GO" id="GO:0030658">
    <property type="term" value="C:transport vesicle membrane"/>
    <property type="evidence" value="ECO:0007669"/>
    <property type="project" value="UniProtKB-SubCell"/>
</dbReference>
<evidence type="ECO:0000256" key="14">
    <source>
        <dbReference type="ARBA" id="ARBA00022525"/>
    </source>
</evidence>
<evidence type="ECO:0000256" key="30">
    <source>
        <dbReference type="SAM" id="MobiDB-lite"/>
    </source>
</evidence>
<evidence type="ECO:0000259" key="33">
    <source>
        <dbReference type="PROSITE" id="PS50853"/>
    </source>
</evidence>
<dbReference type="GO" id="GO:0045053">
    <property type="term" value="P:protein retention in Golgi apparatus"/>
    <property type="evidence" value="ECO:0007669"/>
    <property type="project" value="TreeGrafter"/>
</dbReference>
<feature type="disulfide bond" evidence="28">
    <location>
        <begin position="1085"/>
        <end position="1097"/>
    </location>
</feature>
<dbReference type="FunFam" id="2.10.70.80:FF:000002">
    <property type="entry name" value="Sortilin-related receptor isoform A"/>
    <property type="match status" value="1"/>
</dbReference>
<feature type="domain" description="Fibronectin type-III" evidence="33">
    <location>
        <begin position="1761"/>
        <end position="1851"/>
    </location>
</feature>
<feature type="disulfide bond" evidence="28">
    <location>
        <begin position="1384"/>
        <end position="1402"/>
    </location>
</feature>
<evidence type="ECO:0000256" key="29">
    <source>
        <dbReference type="PROSITE-ProRule" id="PRU00461"/>
    </source>
</evidence>
<proteinExistence type="inferred from homology"/>
<feature type="disulfide bond" evidence="28">
    <location>
        <begin position="1427"/>
        <end position="1439"/>
    </location>
</feature>
<dbReference type="PROSITE" id="PS50853">
    <property type="entry name" value="FN3"/>
    <property type="match status" value="4"/>
</dbReference>
<dbReference type="InterPro" id="IPR013783">
    <property type="entry name" value="Ig-like_fold"/>
</dbReference>
<evidence type="ECO:0000256" key="15">
    <source>
        <dbReference type="ARBA" id="ARBA00022536"/>
    </source>
</evidence>
<dbReference type="FunFam" id="4.10.400.10:FF:000030">
    <property type="entry name" value="Sortilin related receptor 1"/>
    <property type="match status" value="1"/>
</dbReference>
<dbReference type="Gene3D" id="2.130.10.10">
    <property type="entry name" value="YVTN repeat-like/Quinoprotein amine dehydrogenase"/>
    <property type="match status" value="1"/>
</dbReference>
<dbReference type="Pfam" id="PF00041">
    <property type="entry name" value="fn3"/>
    <property type="match status" value="3"/>
</dbReference>
<evidence type="ECO:0000256" key="20">
    <source>
        <dbReference type="ARBA" id="ARBA00023034"/>
    </source>
</evidence>
<dbReference type="InterPro" id="IPR050310">
    <property type="entry name" value="VPS10-sortilin"/>
</dbReference>
<feature type="signal peptide" evidence="32">
    <location>
        <begin position="1"/>
        <end position="30"/>
    </location>
</feature>
<keyword evidence="18" id="KW-0967">Endosome</keyword>
<keyword evidence="21 31" id="KW-0472">Membrane</keyword>
<dbReference type="InterPro" id="IPR057841">
    <property type="entry name" value="FN3_SORL1"/>
</dbReference>
<evidence type="ECO:0000256" key="18">
    <source>
        <dbReference type="ARBA" id="ARBA00022753"/>
    </source>
</evidence>
<name>A0A6J2VKR2_CHACN</name>
<evidence type="ECO:0000256" key="11">
    <source>
        <dbReference type="ARBA" id="ARBA00013467"/>
    </source>
</evidence>
<feature type="disulfide bond" evidence="28">
    <location>
        <begin position="1104"/>
        <end position="1119"/>
    </location>
</feature>
<evidence type="ECO:0000256" key="12">
    <source>
        <dbReference type="ARBA" id="ARBA00022448"/>
    </source>
</evidence>
<feature type="disulfide bond" evidence="28">
    <location>
        <begin position="1092"/>
        <end position="1110"/>
    </location>
</feature>
<dbReference type="PROSITE" id="PS50068">
    <property type="entry name" value="LDLRA_2"/>
    <property type="match status" value="11"/>
</dbReference>
<keyword evidence="14" id="KW-0964">Secreted</keyword>
<dbReference type="Gene3D" id="2.120.10.30">
    <property type="entry name" value="TolB, C-terminal domain"/>
    <property type="match status" value="1"/>
</dbReference>
<keyword evidence="31" id="KW-0812">Transmembrane</keyword>
<evidence type="ECO:0000256" key="28">
    <source>
        <dbReference type="PROSITE-ProRule" id="PRU00124"/>
    </source>
</evidence>
<dbReference type="InterPro" id="IPR006581">
    <property type="entry name" value="VPS10"/>
</dbReference>
<keyword evidence="22 28" id="KW-1015">Disulfide bond</keyword>
<feature type="transmembrane region" description="Helical" evidence="31">
    <location>
        <begin position="2145"/>
        <end position="2169"/>
    </location>
</feature>
<feature type="disulfide bond" evidence="28">
    <location>
        <begin position="1528"/>
        <end position="1540"/>
    </location>
</feature>
<comment type="caution">
    <text evidence="28">Lacks conserved residue(s) required for the propagation of feature annotation.</text>
</comment>
<feature type="disulfide bond" evidence="28">
    <location>
        <begin position="1145"/>
        <end position="1160"/>
    </location>
</feature>
<dbReference type="FunFam" id="2.60.40.10:FF:000416">
    <property type="entry name" value="Sortilin related receptor 1"/>
    <property type="match status" value="1"/>
</dbReference>
<feature type="repeat" description="LDL-receptor class B" evidence="29">
    <location>
        <begin position="851"/>
        <end position="894"/>
    </location>
</feature>
<evidence type="ECO:0000256" key="7">
    <source>
        <dbReference type="ARBA" id="ARBA00004545"/>
    </source>
</evidence>
<evidence type="ECO:0000256" key="6">
    <source>
        <dbReference type="ARBA" id="ARBA00004480"/>
    </source>
</evidence>
<dbReference type="SMART" id="SM00602">
    <property type="entry name" value="VPS10"/>
    <property type="match status" value="1"/>
</dbReference>
<dbReference type="PROSITE" id="PS01209">
    <property type="entry name" value="LDLRA_1"/>
    <property type="match status" value="6"/>
</dbReference>
<dbReference type="InterPro" id="IPR036055">
    <property type="entry name" value="LDL_receptor-like_sf"/>
</dbReference>
<evidence type="ECO:0000256" key="32">
    <source>
        <dbReference type="SAM" id="SignalP"/>
    </source>
</evidence>
<keyword evidence="15" id="KW-0245">EGF-like domain</keyword>
<feature type="repeat" description="LDL-receptor class B" evidence="29">
    <location>
        <begin position="938"/>
        <end position="979"/>
    </location>
</feature>
<evidence type="ECO:0000256" key="5">
    <source>
        <dbReference type="ARBA" id="ARBA00004393"/>
    </source>
</evidence>
<feature type="disulfide bond" evidence="28">
    <location>
        <begin position="1434"/>
        <end position="1452"/>
    </location>
</feature>
<dbReference type="GO" id="GO:0006897">
    <property type="term" value="P:endocytosis"/>
    <property type="evidence" value="ECO:0007669"/>
    <property type="project" value="UniProtKB-KW"/>
</dbReference>
<evidence type="ECO:0000256" key="26">
    <source>
        <dbReference type="ARBA" id="ARBA00029896"/>
    </source>
</evidence>
<keyword evidence="20" id="KW-0333">Golgi apparatus</keyword>
<dbReference type="GO" id="GO:0006892">
    <property type="term" value="P:post-Golgi vesicle-mediated transport"/>
    <property type="evidence" value="ECO:0007669"/>
    <property type="project" value="TreeGrafter"/>
</dbReference>
<dbReference type="PANTHER" id="PTHR12106:SF27">
    <property type="entry name" value="SORTILIN-RELATED RECEPTOR"/>
    <property type="match status" value="1"/>
</dbReference>
<dbReference type="FunFam" id="4.10.400.10:FF:000006">
    <property type="entry name" value="Putative low-density lipoprotein receptor"/>
    <property type="match status" value="1"/>
</dbReference>
<dbReference type="SUPFAM" id="SSF110296">
    <property type="entry name" value="Oligoxyloglucan reducing end-specific cellobiohydrolase"/>
    <property type="match status" value="1"/>
</dbReference>
<dbReference type="PRINTS" id="PR00261">
    <property type="entry name" value="LDLRECEPTOR"/>
</dbReference>
<feature type="disulfide bond" evidence="28">
    <location>
        <begin position="1165"/>
        <end position="1177"/>
    </location>
</feature>
<dbReference type="FunFam" id="3.30.60.270:FF:000002">
    <property type="entry name" value="Sortilin-related receptor isoform A"/>
    <property type="match status" value="1"/>
</dbReference>
<keyword evidence="31" id="KW-1133">Transmembrane helix</keyword>
<dbReference type="FunFam" id="4.10.400.10:FF:000027">
    <property type="entry name" value="Sortilin related receptor 1"/>
    <property type="match status" value="1"/>
</dbReference>
<dbReference type="FunCoup" id="A0A6J2VKR2">
    <property type="interactions" value="475"/>
</dbReference>
<evidence type="ECO:0000313" key="34">
    <source>
        <dbReference type="Proteomes" id="UP000504632"/>
    </source>
</evidence>
<evidence type="ECO:0000256" key="13">
    <source>
        <dbReference type="ARBA" id="ARBA00022475"/>
    </source>
</evidence>
<feature type="disulfide bond" evidence="28">
    <location>
        <begin position="1352"/>
        <end position="1367"/>
    </location>
</feature>
<dbReference type="SUPFAM" id="SSF63825">
    <property type="entry name" value="YWTD domain"/>
    <property type="match status" value="1"/>
</dbReference>
<dbReference type="GO" id="GO:0005886">
    <property type="term" value="C:plasma membrane"/>
    <property type="evidence" value="ECO:0007669"/>
    <property type="project" value="UniProtKB-SubCell"/>
</dbReference>
<dbReference type="GO" id="GO:0005789">
    <property type="term" value="C:endoplasmic reticulum membrane"/>
    <property type="evidence" value="ECO:0007669"/>
    <property type="project" value="UniProtKB-SubCell"/>
</dbReference>
<dbReference type="Gene3D" id="2.10.70.80">
    <property type="match status" value="1"/>
</dbReference>
<dbReference type="Gene3D" id="3.30.60.270">
    <property type="match status" value="1"/>
</dbReference>